<feature type="region of interest" description="Disordered" evidence="3">
    <location>
        <begin position="1"/>
        <end position="24"/>
    </location>
</feature>
<evidence type="ECO:0000313" key="5">
    <source>
        <dbReference type="EMBL" id="QGZ35498.1"/>
    </source>
</evidence>
<dbReference type="KEGG" id="siw:GH266_13960"/>
<dbReference type="NCBIfam" id="NF011584">
    <property type="entry name" value="PRK15008.1"/>
    <property type="match status" value="1"/>
</dbReference>
<name>A0A857C9F1_9HYPH</name>
<dbReference type="InterPro" id="IPR009057">
    <property type="entry name" value="Homeodomain-like_sf"/>
</dbReference>
<dbReference type="OrthoDB" id="2356263at2"/>
<dbReference type="InterPro" id="IPR050109">
    <property type="entry name" value="HTH-type_TetR-like_transc_reg"/>
</dbReference>
<dbReference type="PANTHER" id="PTHR30328:SF54">
    <property type="entry name" value="HTH-TYPE TRANSCRIPTIONAL REPRESSOR SCO4008"/>
    <property type="match status" value="1"/>
</dbReference>
<organism evidence="5 6">
    <name type="scientific">Stappia indica</name>
    <dbReference type="NCBI Taxonomy" id="538381"/>
    <lineage>
        <taxon>Bacteria</taxon>
        <taxon>Pseudomonadati</taxon>
        <taxon>Pseudomonadota</taxon>
        <taxon>Alphaproteobacteria</taxon>
        <taxon>Hyphomicrobiales</taxon>
        <taxon>Stappiaceae</taxon>
        <taxon>Stappia</taxon>
    </lineage>
</organism>
<dbReference type="InterPro" id="IPR001647">
    <property type="entry name" value="HTH_TetR"/>
</dbReference>
<evidence type="ECO:0000256" key="1">
    <source>
        <dbReference type="ARBA" id="ARBA00023125"/>
    </source>
</evidence>
<dbReference type="Pfam" id="PF08362">
    <property type="entry name" value="TetR_C_3"/>
    <property type="match status" value="1"/>
</dbReference>
<evidence type="ECO:0000256" key="3">
    <source>
        <dbReference type="SAM" id="MobiDB-lite"/>
    </source>
</evidence>
<dbReference type="GO" id="GO:0045892">
    <property type="term" value="P:negative regulation of DNA-templated transcription"/>
    <property type="evidence" value="ECO:0007669"/>
    <property type="project" value="InterPro"/>
</dbReference>
<proteinExistence type="predicted"/>
<evidence type="ECO:0000256" key="2">
    <source>
        <dbReference type="PROSITE-ProRule" id="PRU00335"/>
    </source>
</evidence>
<dbReference type="RefSeq" id="WP_158194366.1">
    <property type="nucleotide sequence ID" value="NZ_CP046908.1"/>
</dbReference>
<dbReference type="SUPFAM" id="SSF48498">
    <property type="entry name" value="Tetracyclin repressor-like, C-terminal domain"/>
    <property type="match status" value="1"/>
</dbReference>
<dbReference type="PANTHER" id="PTHR30328">
    <property type="entry name" value="TRANSCRIPTIONAL REPRESSOR"/>
    <property type="match status" value="1"/>
</dbReference>
<dbReference type="Gene3D" id="1.10.357.10">
    <property type="entry name" value="Tetracycline Repressor, domain 2"/>
    <property type="match status" value="1"/>
</dbReference>
<feature type="domain" description="HTH tetR-type" evidence="4">
    <location>
        <begin position="27"/>
        <end position="87"/>
    </location>
</feature>
<sequence>MEAGPTRADAGGLGPEGDGAPRTRIQERNRARILEAALGTFSRFGYRGARVDQIAEDAGMSKSNLLYYFGSKSEIYKAVLADLLDRWLAPLRTLDPEGDPRTELTAYIEQKLRFSADYPQASRLFANEMLQGAPMMRDVLEGPLKALVEEKSQVLRHWAESGRIRPVDPTHLIFLIWATTQTYADFAPQIEAITGSGIHDEAFRRQALQALTDLIFAGLLPRPGSP</sequence>
<dbReference type="Pfam" id="PF00440">
    <property type="entry name" value="TetR_N"/>
    <property type="match status" value="1"/>
</dbReference>
<dbReference type="GO" id="GO:0003677">
    <property type="term" value="F:DNA binding"/>
    <property type="evidence" value="ECO:0007669"/>
    <property type="project" value="UniProtKB-UniRule"/>
</dbReference>
<dbReference type="PRINTS" id="PR00455">
    <property type="entry name" value="HTHTETR"/>
</dbReference>
<dbReference type="InterPro" id="IPR013573">
    <property type="entry name" value="Tscrpt_reg_YcdC_C"/>
</dbReference>
<dbReference type="SUPFAM" id="SSF46689">
    <property type="entry name" value="Homeodomain-like"/>
    <property type="match status" value="1"/>
</dbReference>
<evidence type="ECO:0000259" key="4">
    <source>
        <dbReference type="PROSITE" id="PS50977"/>
    </source>
</evidence>
<dbReference type="AlphaFoldDB" id="A0A857C9F1"/>
<keyword evidence="1 2" id="KW-0238">DNA-binding</keyword>
<evidence type="ECO:0000313" key="6">
    <source>
        <dbReference type="Proteomes" id="UP000435648"/>
    </source>
</evidence>
<dbReference type="PROSITE" id="PS50977">
    <property type="entry name" value="HTH_TETR_2"/>
    <property type="match status" value="1"/>
</dbReference>
<protein>
    <submittedName>
        <fullName evidence="5">HTH-type transcriptional regulator RutR</fullName>
    </submittedName>
</protein>
<dbReference type="Proteomes" id="UP000435648">
    <property type="component" value="Chromosome"/>
</dbReference>
<accession>A0A857C9F1</accession>
<feature type="DNA-binding region" description="H-T-H motif" evidence="2">
    <location>
        <begin position="50"/>
        <end position="69"/>
    </location>
</feature>
<gene>
    <name evidence="5" type="primary">rutR</name>
    <name evidence="5" type="ORF">GH266_13960</name>
</gene>
<dbReference type="Gene3D" id="1.10.10.60">
    <property type="entry name" value="Homeodomain-like"/>
    <property type="match status" value="1"/>
</dbReference>
<dbReference type="InterPro" id="IPR036271">
    <property type="entry name" value="Tet_transcr_reg_TetR-rel_C_sf"/>
</dbReference>
<dbReference type="EMBL" id="CP046908">
    <property type="protein sequence ID" value="QGZ35498.1"/>
    <property type="molecule type" value="Genomic_DNA"/>
</dbReference>
<reference evidence="5 6" key="1">
    <citation type="submission" date="2019-12" db="EMBL/GenBank/DDBJ databases">
        <title>The genome of Stappia indica PHM037.</title>
        <authorList>
            <person name="Kacar D."/>
            <person name="Galan B."/>
            <person name="Canedo L."/>
            <person name="Rodriguez P."/>
            <person name="de la Calle F."/>
            <person name="Garcia J.L."/>
        </authorList>
    </citation>
    <scope>NUCLEOTIDE SEQUENCE [LARGE SCALE GENOMIC DNA]</scope>
    <source>
        <strain evidence="5 6">PHM037</strain>
    </source>
</reference>